<name>A0AAE0FV35_9CHLO</name>
<evidence type="ECO:0000256" key="2">
    <source>
        <dbReference type="ARBA" id="ARBA00022737"/>
    </source>
</evidence>
<comment type="caution">
    <text evidence="5">The sequence shown here is derived from an EMBL/GenBank/DDBJ whole genome shotgun (WGS) entry which is preliminary data.</text>
</comment>
<protein>
    <recommendedName>
        <fullName evidence="4">EF-hand domain-containing protein</fullName>
    </recommendedName>
</protein>
<dbReference type="InterPro" id="IPR019775">
    <property type="entry name" value="WD40_repeat_CS"/>
</dbReference>
<feature type="repeat" description="WD" evidence="3">
    <location>
        <begin position="280"/>
        <end position="321"/>
    </location>
</feature>
<evidence type="ECO:0000259" key="4">
    <source>
        <dbReference type="PROSITE" id="PS50222"/>
    </source>
</evidence>
<dbReference type="InterPro" id="IPR018247">
    <property type="entry name" value="EF_Hand_1_Ca_BS"/>
</dbReference>
<dbReference type="PROSITE" id="PS50082">
    <property type="entry name" value="WD_REPEATS_2"/>
    <property type="match status" value="3"/>
</dbReference>
<keyword evidence="1 3" id="KW-0853">WD repeat</keyword>
<dbReference type="PROSITE" id="PS50222">
    <property type="entry name" value="EF_HAND_2"/>
    <property type="match status" value="1"/>
</dbReference>
<keyword evidence="2" id="KW-0677">Repeat</keyword>
<evidence type="ECO:0000313" key="6">
    <source>
        <dbReference type="Proteomes" id="UP001190700"/>
    </source>
</evidence>
<evidence type="ECO:0000313" key="5">
    <source>
        <dbReference type="EMBL" id="KAK3266557.1"/>
    </source>
</evidence>
<sequence>MKIDVDGSGNIDWDEFSNYMFLERKQQRQEESVLKLTTQTFKDKNNPMNFHRGVCRQIQYVKPLDKYISSGQDGTFRTWHAADLMHHKTFQCSSAWITDSIWMPLHRLMVFASMDRSLSFYEYTRGSFELCGRVYTSVTRQDMGAPSCLTLVTQGTYDSETLLYGDMQGRVNMLNSKAYTVLPPRNLTLAEVTQLGEAHSDWVTQLKLVGELGTIASSGMDGCIKMFDFSTNRVRFSTRVHRKGCYGFAWCHAYSMIASCGAERDIHLSHGSTGRKIGVLQGHTSSVQHLVMHEKMMQLISISVDKVIKVWDLRNHSCSQTLIDEVSHRPENIIASVMFDHHRNRMVTCTTHPIVWPSTVLVSSEHSHQSPVQGAIYCKDLDMVVSADEQATVIVWDLHGGKICTFGDAHASRVSSMAFDTAGRRLLSASIDGTVRIHNYNNGTLLKNFTHNDQKTEVTDVLYVSSGRRLPLVVAVGWLQKVLIWTETTIESRKDTMNVSDPRVMSGHEEDILCLSFSLPNTLATADAGGRIIIWNLFGGYFQKVDIPERHL</sequence>
<accession>A0AAE0FV35</accession>
<dbReference type="InterPro" id="IPR024977">
    <property type="entry name" value="Apc4-like_WD40_dom"/>
</dbReference>
<dbReference type="SMART" id="SM00320">
    <property type="entry name" value="WD40"/>
    <property type="match status" value="9"/>
</dbReference>
<dbReference type="PANTHER" id="PTHR44324">
    <property type="entry name" value="WD40 REPEAT DOMAIN 95"/>
    <property type="match status" value="1"/>
</dbReference>
<dbReference type="InterPro" id="IPR015943">
    <property type="entry name" value="WD40/YVTN_repeat-like_dom_sf"/>
</dbReference>
<dbReference type="InterPro" id="IPR001680">
    <property type="entry name" value="WD40_rpt"/>
</dbReference>
<feature type="repeat" description="WD" evidence="3">
    <location>
        <begin position="407"/>
        <end position="448"/>
    </location>
</feature>
<dbReference type="EMBL" id="LGRX02012976">
    <property type="protein sequence ID" value="KAK3266557.1"/>
    <property type="molecule type" value="Genomic_DNA"/>
</dbReference>
<gene>
    <name evidence="5" type="ORF">CYMTET_24827</name>
</gene>
<evidence type="ECO:0000256" key="3">
    <source>
        <dbReference type="PROSITE-ProRule" id="PRU00221"/>
    </source>
</evidence>
<dbReference type="InterPro" id="IPR051242">
    <property type="entry name" value="WD-EF-hand_domain"/>
</dbReference>
<dbReference type="Proteomes" id="UP001190700">
    <property type="component" value="Unassembled WGS sequence"/>
</dbReference>
<dbReference type="InterPro" id="IPR002048">
    <property type="entry name" value="EF_hand_dom"/>
</dbReference>
<proteinExistence type="predicted"/>
<dbReference type="Gene3D" id="2.130.10.10">
    <property type="entry name" value="YVTN repeat-like/Quinoprotein amine dehydrogenase"/>
    <property type="match status" value="3"/>
</dbReference>
<dbReference type="InterPro" id="IPR036322">
    <property type="entry name" value="WD40_repeat_dom_sf"/>
</dbReference>
<dbReference type="AlphaFoldDB" id="A0AAE0FV35"/>
<organism evidence="5 6">
    <name type="scientific">Cymbomonas tetramitiformis</name>
    <dbReference type="NCBI Taxonomy" id="36881"/>
    <lineage>
        <taxon>Eukaryota</taxon>
        <taxon>Viridiplantae</taxon>
        <taxon>Chlorophyta</taxon>
        <taxon>Pyramimonadophyceae</taxon>
        <taxon>Pyramimonadales</taxon>
        <taxon>Pyramimonadaceae</taxon>
        <taxon>Cymbomonas</taxon>
    </lineage>
</organism>
<dbReference type="PROSITE" id="PS50294">
    <property type="entry name" value="WD_REPEATS_REGION"/>
    <property type="match status" value="1"/>
</dbReference>
<dbReference type="SUPFAM" id="SSF50978">
    <property type="entry name" value="WD40 repeat-like"/>
    <property type="match status" value="1"/>
</dbReference>
<dbReference type="Pfam" id="PF00400">
    <property type="entry name" value="WD40"/>
    <property type="match status" value="3"/>
</dbReference>
<keyword evidence="6" id="KW-1185">Reference proteome</keyword>
<feature type="domain" description="EF-hand" evidence="4">
    <location>
        <begin position="1"/>
        <end position="26"/>
    </location>
</feature>
<dbReference type="PANTHER" id="PTHR44324:SF4">
    <property type="entry name" value="WD40 REPEAT DOMAIN 95"/>
    <property type="match status" value="1"/>
</dbReference>
<feature type="repeat" description="WD" evidence="3">
    <location>
        <begin position="505"/>
        <end position="537"/>
    </location>
</feature>
<reference evidence="5 6" key="1">
    <citation type="journal article" date="2015" name="Genome Biol. Evol.">
        <title>Comparative Genomics of a Bacterivorous Green Alga Reveals Evolutionary Causalities and Consequences of Phago-Mixotrophic Mode of Nutrition.</title>
        <authorList>
            <person name="Burns J.A."/>
            <person name="Paasch A."/>
            <person name="Narechania A."/>
            <person name="Kim E."/>
        </authorList>
    </citation>
    <scope>NUCLEOTIDE SEQUENCE [LARGE SCALE GENOMIC DNA]</scope>
    <source>
        <strain evidence="5 6">PLY_AMNH</strain>
    </source>
</reference>
<dbReference type="GO" id="GO:0005509">
    <property type="term" value="F:calcium ion binding"/>
    <property type="evidence" value="ECO:0007669"/>
    <property type="project" value="InterPro"/>
</dbReference>
<dbReference type="PROSITE" id="PS00678">
    <property type="entry name" value="WD_REPEATS_1"/>
    <property type="match status" value="1"/>
</dbReference>
<dbReference type="Pfam" id="PF12894">
    <property type="entry name" value="ANAPC4_WD40"/>
    <property type="match status" value="1"/>
</dbReference>
<dbReference type="PROSITE" id="PS00018">
    <property type="entry name" value="EF_HAND_1"/>
    <property type="match status" value="1"/>
</dbReference>
<evidence type="ECO:0000256" key="1">
    <source>
        <dbReference type="ARBA" id="ARBA00022574"/>
    </source>
</evidence>